<proteinExistence type="inferred from homology"/>
<evidence type="ECO:0000256" key="4">
    <source>
        <dbReference type="ARBA" id="ARBA00022679"/>
    </source>
</evidence>
<reference evidence="6" key="1">
    <citation type="submission" date="2018-05" db="EMBL/GenBank/DDBJ databases">
        <authorList>
            <person name="Lanie J.A."/>
            <person name="Ng W.-L."/>
            <person name="Kazmierczak K.M."/>
            <person name="Andrzejewski T.M."/>
            <person name="Davidsen T.M."/>
            <person name="Wayne K.J."/>
            <person name="Tettelin H."/>
            <person name="Glass J.I."/>
            <person name="Rusch D."/>
            <person name="Podicherti R."/>
            <person name="Tsui H.-C.T."/>
            <person name="Winkler M.E."/>
        </authorList>
    </citation>
    <scope>NUCLEOTIDE SEQUENCE</scope>
</reference>
<protein>
    <recommendedName>
        <fullName evidence="7">L-lysine 6-transaminase</fullName>
    </recommendedName>
</protein>
<name>A0A382AMJ4_9ZZZZ</name>
<dbReference type="Gene3D" id="3.90.1150.10">
    <property type="entry name" value="Aspartate Aminotransferase, domain 1"/>
    <property type="match status" value="1"/>
</dbReference>
<comment type="similarity">
    <text evidence="2">Belongs to the class-III pyridoxal-phosphate-dependent aminotransferase family.</text>
</comment>
<dbReference type="InterPro" id="IPR015422">
    <property type="entry name" value="PyrdxlP-dep_Trfase_small"/>
</dbReference>
<dbReference type="Pfam" id="PF00202">
    <property type="entry name" value="Aminotran_3"/>
    <property type="match status" value="1"/>
</dbReference>
<sequence>MRNTLVNIIRRNFSTTNPLSNKKFLFDSFPTVWNVQKSHNSFLYSNDDEKFLDFHGGFGSNPIGWNHPKLLKHFKDNIDTHIFINKPANCDFYTQEYLDFINKFKNQVIPETYPYCFFIDGGALSVENALKIAMDWKCQKNGDKNEELSIAHFQKAFHGRSGYTMSLTNTEQHKVKNFTKFNWPRFLSSPKMGLSDENQKVYDDFAIDEIEKYMKDNKKQVAGMIIEPVQCEGGDRHFTKYFLQNLQRICNQNDILFIVDEVQTGFYTTGKPWCFQHYDLEPDLVSFGKKTQQCGVFGGKRLDELESHCFNTSGRLGSTWGGNHIDMIRSSKIIDIIKEDNLENNAIERGNQWLNNMKMIKSNKIDNIRNIGLLMSFDMKTTEIRNKFLDILKKNKLLCLGAGDKTIRMRPNLAVSSEEIKECINKIKISLQEIKH</sequence>
<dbReference type="InterPro" id="IPR015421">
    <property type="entry name" value="PyrdxlP-dep_Trfase_major"/>
</dbReference>
<dbReference type="EMBL" id="UINC01025896">
    <property type="protein sequence ID" value="SVB02352.1"/>
    <property type="molecule type" value="Genomic_DNA"/>
</dbReference>
<evidence type="ECO:0008006" key="7">
    <source>
        <dbReference type="Google" id="ProtNLM"/>
    </source>
</evidence>
<dbReference type="GO" id="GO:0030170">
    <property type="term" value="F:pyridoxal phosphate binding"/>
    <property type="evidence" value="ECO:0007669"/>
    <property type="project" value="InterPro"/>
</dbReference>
<dbReference type="InterPro" id="IPR015424">
    <property type="entry name" value="PyrdxlP-dep_Trfase"/>
</dbReference>
<dbReference type="InterPro" id="IPR005814">
    <property type="entry name" value="Aminotrans_3"/>
</dbReference>
<gene>
    <name evidence="6" type="ORF">METZ01_LOCUS155206</name>
</gene>
<evidence type="ECO:0000256" key="2">
    <source>
        <dbReference type="ARBA" id="ARBA00008954"/>
    </source>
</evidence>
<evidence type="ECO:0000256" key="3">
    <source>
        <dbReference type="ARBA" id="ARBA00022576"/>
    </source>
</evidence>
<keyword evidence="3" id="KW-0032">Aminotransferase</keyword>
<dbReference type="PANTHER" id="PTHR43206:SF2">
    <property type="entry name" value="4-AMINOBUTYRATE AMINOTRANSFERASE GABT"/>
    <property type="match status" value="1"/>
</dbReference>
<dbReference type="Gene3D" id="3.40.640.10">
    <property type="entry name" value="Type I PLP-dependent aspartate aminotransferase-like (Major domain)"/>
    <property type="match status" value="1"/>
</dbReference>
<keyword evidence="4" id="KW-0808">Transferase</keyword>
<dbReference type="GO" id="GO:0008483">
    <property type="term" value="F:transaminase activity"/>
    <property type="evidence" value="ECO:0007669"/>
    <property type="project" value="UniProtKB-KW"/>
</dbReference>
<dbReference type="AlphaFoldDB" id="A0A382AMJ4"/>
<dbReference type="PANTHER" id="PTHR43206">
    <property type="entry name" value="AMINOTRANSFERASE"/>
    <property type="match status" value="1"/>
</dbReference>
<dbReference type="GO" id="GO:0009450">
    <property type="term" value="P:gamma-aminobutyric acid catabolic process"/>
    <property type="evidence" value="ECO:0007669"/>
    <property type="project" value="TreeGrafter"/>
</dbReference>
<evidence type="ECO:0000256" key="1">
    <source>
        <dbReference type="ARBA" id="ARBA00001933"/>
    </source>
</evidence>
<accession>A0A382AMJ4</accession>
<dbReference type="PIRSF" id="PIRSF000521">
    <property type="entry name" value="Transaminase_4ab_Lys_Orn"/>
    <property type="match status" value="1"/>
</dbReference>
<comment type="cofactor">
    <cofactor evidence="1">
        <name>pyridoxal 5'-phosphate</name>
        <dbReference type="ChEBI" id="CHEBI:597326"/>
    </cofactor>
</comment>
<organism evidence="6">
    <name type="scientific">marine metagenome</name>
    <dbReference type="NCBI Taxonomy" id="408172"/>
    <lineage>
        <taxon>unclassified sequences</taxon>
        <taxon>metagenomes</taxon>
        <taxon>ecological metagenomes</taxon>
    </lineage>
</organism>
<evidence type="ECO:0000313" key="6">
    <source>
        <dbReference type="EMBL" id="SVB02352.1"/>
    </source>
</evidence>
<dbReference type="SUPFAM" id="SSF53383">
    <property type="entry name" value="PLP-dependent transferases"/>
    <property type="match status" value="1"/>
</dbReference>
<keyword evidence="5" id="KW-0663">Pyridoxal phosphate</keyword>
<evidence type="ECO:0000256" key="5">
    <source>
        <dbReference type="ARBA" id="ARBA00022898"/>
    </source>
</evidence>